<dbReference type="OrthoDB" id="5588148at2759"/>
<dbReference type="STRING" id="658429.L8G570"/>
<keyword evidence="1" id="KW-0175">Coiled coil</keyword>
<sequence>ELSTLTRVPSDWGDRVDEARREADHLECEVRAARARKRATVESRIAELEVQEQRKRALQRELRELRKEWTPTRDRKWRASNGHDGYDQGGASLEIGSVASESAASHPRGPHRAPKFRDLATFQGKSLREAQVFAAGADRRFRIDARSQYPTDQNKIDYCVLAFGPTPAAKWERHERREGLGNTTWAEFKEWIMDSIIDPSNRTFDAITSYNEAKQGETQSAEDFAAHLDTLELELQIEDEELRKNTLYAKLREEVRREILHSDQTPPSYGKGRATRPPGSNRLRTGTGPTPANGGRNTT</sequence>
<dbReference type="EMBL" id="GL573493">
    <property type="protein sequence ID" value="ELR07081.1"/>
    <property type="molecule type" value="Genomic_DNA"/>
</dbReference>
<proteinExistence type="predicted"/>
<reference evidence="4" key="1">
    <citation type="submission" date="2010-09" db="EMBL/GenBank/DDBJ databases">
        <title>The genome sequence of Geomyces destructans 20631-21.</title>
        <authorList>
            <consortium name="The Broad Institute Genome Sequencing Platform"/>
            <person name="Cuomo C.A."/>
            <person name="Blehert D.S."/>
            <person name="Lorch J.M."/>
            <person name="Young S.K."/>
            <person name="Zeng Q."/>
            <person name="Gargeya S."/>
            <person name="Fitzgerald M."/>
            <person name="Haas B."/>
            <person name="Abouelleil A."/>
            <person name="Alvarado L."/>
            <person name="Arachchi H.M."/>
            <person name="Berlin A."/>
            <person name="Brown A."/>
            <person name="Chapman S.B."/>
            <person name="Chen Z."/>
            <person name="Dunbar C."/>
            <person name="Freedman E."/>
            <person name="Gearin G."/>
            <person name="Gellesch M."/>
            <person name="Goldberg J."/>
            <person name="Griggs A."/>
            <person name="Gujja S."/>
            <person name="Heiman D."/>
            <person name="Howarth C."/>
            <person name="Larson L."/>
            <person name="Lui A."/>
            <person name="MacDonald P.J.P."/>
            <person name="Montmayeur A."/>
            <person name="Murphy C."/>
            <person name="Neiman D."/>
            <person name="Pearson M."/>
            <person name="Priest M."/>
            <person name="Roberts A."/>
            <person name="Saif S."/>
            <person name="Shea T."/>
            <person name="Shenoy N."/>
            <person name="Sisk P."/>
            <person name="Stolte C."/>
            <person name="Sykes S."/>
            <person name="Wortman J."/>
            <person name="Nusbaum C."/>
            <person name="Birren B."/>
        </authorList>
    </citation>
    <scope>NUCLEOTIDE SEQUENCE [LARGE SCALE GENOMIC DNA]</scope>
    <source>
        <strain evidence="4">ATCC MYA-4855 / 20631-21</strain>
    </source>
</reference>
<dbReference type="VEuPathDB" id="FungiDB:GMDG_08258"/>
<evidence type="ECO:0000256" key="2">
    <source>
        <dbReference type="SAM" id="MobiDB-lite"/>
    </source>
</evidence>
<keyword evidence="4" id="KW-1185">Reference proteome</keyword>
<protein>
    <recommendedName>
        <fullName evidence="5">Retrotransposon gag domain-containing protein</fullName>
    </recommendedName>
</protein>
<accession>L8G570</accession>
<dbReference type="HOGENOM" id="CLU_080500_0_0_1"/>
<feature type="coiled-coil region" evidence="1">
    <location>
        <begin position="16"/>
        <end position="68"/>
    </location>
</feature>
<feature type="compositionally biased region" description="Polar residues" evidence="2">
    <location>
        <begin position="282"/>
        <end position="299"/>
    </location>
</feature>
<name>L8G570_PSED2</name>
<organism evidence="3 4">
    <name type="scientific">Pseudogymnoascus destructans (strain ATCC MYA-4855 / 20631-21)</name>
    <name type="common">Bat white-nose syndrome fungus</name>
    <name type="synonym">Geomyces destructans</name>
    <dbReference type="NCBI Taxonomy" id="658429"/>
    <lineage>
        <taxon>Eukaryota</taxon>
        <taxon>Fungi</taxon>
        <taxon>Dikarya</taxon>
        <taxon>Ascomycota</taxon>
        <taxon>Pezizomycotina</taxon>
        <taxon>Leotiomycetes</taxon>
        <taxon>Thelebolales</taxon>
        <taxon>Thelebolaceae</taxon>
        <taxon>Pseudogymnoascus</taxon>
    </lineage>
</organism>
<evidence type="ECO:0000313" key="3">
    <source>
        <dbReference type="EMBL" id="ELR07081.1"/>
    </source>
</evidence>
<dbReference type="InParanoid" id="L8G570"/>
<evidence type="ECO:0000313" key="4">
    <source>
        <dbReference type="Proteomes" id="UP000011064"/>
    </source>
</evidence>
<feature type="region of interest" description="Disordered" evidence="2">
    <location>
        <begin position="259"/>
        <end position="299"/>
    </location>
</feature>
<evidence type="ECO:0008006" key="5">
    <source>
        <dbReference type="Google" id="ProtNLM"/>
    </source>
</evidence>
<dbReference type="AlphaFoldDB" id="L8G570"/>
<dbReference type="Proteomes" id="UP000011064">
    <property type="component" value="Unassembled WGS sequence"/>
</dbReference>
<gene>
    <name evidence="3" type="ORF">GMDG_08258</name>
</gene>
<evidence type="ECO:0000256" key="1">
    <source>
        <dbReference type="SAM" id="Coils"/>
    </source>
</evidence>
<feature type="non-terminal residue" evidence="3">
    <location>
        <position position="1"/>
    </location>
</feature>